<organism evidence="2 3">
    <name type="scientific">Chitinasiproducens palmae</name>
    <dbReference type="NCBI Taxonomy" id="1770053"/>
    <lineage>
        <taxon>Bacteria</taxon>
        <taxon>Pseudomonadati</taxon>
        <taxon>Pseudomonadota</taxon>
        <taxon>Betaproteobacteria</taxon>
        <taxon>Burkholderiales</taxon>
        <taxon>Burkholderiaceae</taxon>
        <taxon>Chitinasiproducens</taxon>
    </lineage>
</organism>
<dbReference type="Proteomes" id="UP000243719">
    <property type="component" value="Unassembled WGS sequence"/>
</dbReference>
<keyword evidence="3" id="KW-1185">Reference proteome</keyword>
<comment type="similarity">
    <text evidence="1">Belongs to the lycopene cyclase family.</text>
</comment>
<dbReference type="GO" id="GO:0016117">
    <property type="term" value="P:carotenoid biosynthetic process"/>
    <property type="evidence" value="ECO:0007669"/>
    <property type="project" value="InterPro"/>
</dbReference>
<proteinExistence type="inferred from homology"/>
<dbReference type="Pfam" id="PF05834">
    <property type="entry name" value="Lycopene_cycl"/>
    <property type="match status" value="1"/>
</dbReference>
<dbReference type="InterPro" id="IPR010108">
    <property type="entry name" value="Lycopene_cyclase_b/e"/>
</dbReference>
<dbReference type="NCBIfam" id="TIGR01789">
    <property type="entry name" value="lycopene_cycl"/>
    <property type="match status" value="1"/>
</dbReference>
<name>A0A1H2PNP3_9BURK</name>
<dbReference type="STRING" id="1770053.SAMN05216551_104351"/>
<dbReference type="AlphaFoldDB" id="A0A1H2PNP3"/>
<accession>A0A1H2PNP3</accession>
<dbReference type="GO" id="GO:0016705">
    <property type="term" value="F:oxidoreductase activity, acting on paired donors, with incorporation or reduction of molecular oxygen"/>
    <property type="evidence" value="ECO:0007669"/>
    <property type="project" value="InterPro"/>
</dbReference>
<dbReference type="NCBIfam" id="TIGR01790">
    <property type="entry name" value="carotene-cycl"/>
    <property type="match status" value="1"/>
</dbReference>
<sequence length="438" mass="48313">MSDLVSAPKHDTMNGPMNGPMTARSYDLILLGGGLANALIAWRLATERPDLRLLVIEQDALGGNHTWSFHEHDLDAAQQRWLAPLVGARWPAYRVRFPAHERTLNSAYASVRSHDLARVVGAALGDALLPHTSASIVDASTVRLADGTELQARAILDGRGATPSAHLALGYQTFVGQEVRIARPHGLTLPVIMDASVMQAGGYRFVYVLPFDAHTLLIEDTHYVDDQSLPLERLRANIAAYADAQGWRIEAVLREERGALPIVLAGDFDAFWRDAGGQPRSGLRAGLFHPTTGYSLPHAVRLAERIAARYRRAGEGLRGGKSGREDVKEGMAGSMDDSLPDTAVLFDTIHAEAHRAWRAQGFFRLLNRMLFLAGDADQRWQVMQRFYRLPEPLIQRFYAGRLTSLDKLRIVSGKPPVPVGQAIDAARRIHPHQIRTHA</sequence>
<dbReference type="GO" id="GO:0045436">
    <property type="term" value="F:lycopene beta cyclase activity"/>
    <property type="evidence" value="ECO:0007669"/>
    <property type="project" value="InterPro"/>
</dbReference>
<reference evidence="3" key="1">
    <citation type="submission" date="2016-09" db="EMBL/GenBank/DDBJ databases">
        <authorList>
            <person name="Varghese N."/>
            <person name="Submissions S."/>
        </authorList>
    </citation>
    <scope>NUCLEOTIDE SEQUENCE [LARGE SCALE GENOMIC DNA]</scope>
    <source>
        <strain evidence="3">JS23</strain>
    </source>
</reference>
<evidence type="ECO:0000256" key="1">
    <source>
        <dbReference type="ARBA" id="ARBA00006599"/>
    </source>
</evidence>
<evidence type="ECO:0000313" key="3">
    <source>
        <dbReference type="Proteomes" id="UP000243719"/>
    </source>
</evidence>
<evidence type="ECO:0000313" key="2">
    <source>
        <dbReference type="EMBL" id="SDV48314.1"/>
    </source>
</evidence>
<protein>
    <submittedName>
        <fullName evidence="2">Lycopene beta-cyclase</fullName>
    </submittedName>
</protein>
<dbReference type="InterPro" id="IPR008461">
    <property type="entry name" value="CrtY"/>
</dbReference>
<dbReference type="EMBL" id="FNLO01000004">
    <property type="protein sequence ID" value="SDV48314.1"/>
    <property type="molecule type" value="Genomic_DNA"/>
</dbReference>
<dbReference type="SUPFAM" id="SSF51905">
    <property type="entry name" value="FAD/NAD(P)-binding domain"/>
    <property type="match status" value="1"/>
</dbReference>
<dbReference type="InterPro" id="IPR036188">
    <property type="entry name" value="FAD/NAD-bd_sf"/>
</dbReference>
<gene>
    <name evidence="2" type="ORF">SAMN05216551_104351</name>
</gene>